<proteinExistence type="predicted"/>
<organism evidence="1 2">
    <name type="scientific">Pseudomonas zeae</name>
    <dbReference type="NCBI Taxonomy" id="2745510"/>
    <lineage>
        <taxon>Bacteria</taxon>
        <taxon>Pseudomonadati</taxon>
        <taxon>Pseudomonadota</taxon>
        <taxon>Gammaproteobacteria</taxon>
        <taxon>Pseudomonadales</taxon>
        <taxon>Pseudomonadaceae</taxon>
        <taxon>Pseudomonas</taxon>
    </lineage>
</organism>
<dbReference type="Proteomes" id="UP001287024">
    <property type="component" value="Unassembled WGS sequence"/>
</dbReference>
<evidence type="ECO:0000313" key="1">
    <source>
        <dbReference type="EMBL" id="MDX9675249.1"/>
    </source>
</evidence>
<evidence type="ECO:0000313" key="2">
    <source>
        <dbReference type="Proteomes" id="UP001287024"/>
    </source>
</evidence>
<dbReference type="EMBL" id="JASFAG010000001">
    <property type="protein sequence ID" value="MDX9675249.1"/>
    <property type="molecule type" value="Genomic_DNA"/>
</dbReference>
<evidence type="ECO:0008006" key="3">
    <source>
        <dbReference type="Google" id="ProtNLM"/>
    </source>
</evidence>
<dbReference type="RefSeq" id="WP_320335986.1">
    <property type="nucleotide sequence ID" value="NZ_JASFAG010000001.1"/>
</dbReference>
<name>A0ABU5BF31_9PSED</name>
<keyword evidence="2" id="KW-1185">Reference proteome</keyword>
<accession>A0ABU5BF31</accession>
<gene>
    <name evidence="1" type="ORF">QMK45_04765</name>
</gene>
<dbReference type="Pfam" id="PF14350">
    <property type="entry name" value="Beta_protein"/>
    <property type="match status" value="1"/>
</dbReference>
<sequence length="375" mass="42974">MQDTFPNWEYIPILAISLAEMTAIAQLPDKDKDELLPLFSLRGWVSAHRLENSLKKIEESIGNRPWISDIDEKFLSENKVFLFTGEYPEKPVYQELVQLLDPSNSYDNWYSFIKSQKNAIPCLRHESLQDIESQINKLSSLDRGLVLRICPNELNIEKHQRLVTALNVTKAENVLIIYDLGGIDVNFNERIPLLERLMLEAKRQIANVTISISASSFPSGFAGQHRGTNSIYERILFNTIAEKGIFNPVVYSDRGSARAEKQDGGSGVPPPRIDYPLKKDWKFVRREVDDNAPDSKAKRTTAYIDIAKEIISDEYWIPELRLWGTQQIEITSENNEFGIYSAQKSTAVRINIHLFNQLHYNAIGDIINTDEEWVD</sequence>
<reference evidence="1 2" key="1">
    <citation type="submission" date="2023-05" db="EMBL/GenBank/DDBJ databases">
        <title>Siderophore-mediated competition between Bacillus subtilis and Pseudomonas marginalis.</title>
        <authorList>
            <person name="Lyng M."/>
            <person name="Joergensen J.P.B."/>
            <person name="Schostag M.D."/>
            <person name="Jarmusch S.A."/>
            <person name="Aguilar D.K.C."/>
            <person name="Andrade C.N.L."/>
            <person name="Kovacs A.T."/>
        </authorList>
    </citation>
    <scope>NUCLEOTIDE SEQUENCE [LARGE SCALE GENOMIC DNA]</scope>
    <source>
        <strain evidence="1 2">P8_72</strain>
    </source>
</reference>
<comment type="caution">
    <text evidence="1">The sequence shown here is derived from an EMBL/GenBank/DDBJ whole genome shotgun (WGS) entry which is preliminary data.</text>
</comment>
<dbReference type="InterPro" id="IPR025683">
    <property type="entry name" value="Protein_beta"/>
</dbReference>
<protein>
    <recommendedName>
        <fullName evidence="3">Beta protein</fullName>
    </recommendedName>
</protein>